<proteinExistence type="predicted"/>
<comment type="subcellular location">
    <subcellularLocation>
        <location evidence="1">Cytoplasm</location>
    </subcellularLocation>
</comment>
<comment type="caution">
    <text evidence="7">The sequence shown here is derived from an EMBL/GenBank/DDBJ whole genome shotgun (WGS) entry which is preliminary data.</text>
</comment>
<dbReference type="PANTHER" id="PTHR15454:SF69">
    <property type="entry name" value="SERINE_THREONINE-PROTEIN KINASE 11-INTERACTING PROTEIN"/>
    <property type="match status" value="1"/>
</dbReference>
<dbReference type="InterPro" id="IPR057288">
    <property type="entry name" value="PH_PLEKHM2"/>
</dbReference>
<dbReference type="Pfam" id="PF23142">
    <property type="entry name" value="PH_PLEKHM2"/>
    <property type="match status" value="1"/>
</dbReference>
<feature type="compositionally biased region" description="Polar residues" evidence="5">
    <location>
        <begin position="288"/>
        <end position="299"/>
    </location>
</feature>
<feature type="compositionally biased region" description="Low complexity" evidence="5">
    <location>
        <begin position="243"/>
        <end position="263"/>
    </location>
</feature>
<evidence type="ECO:0000256" key="3">
    <source>
        <dbReference type="ARBA" id="ARBA00022614"/>
    </source>
</evidence>
<name>A0A8S2P4M4_9BILA</name>
<evidence type="ECO:0000256" key="4">
    <source>
        <dbReference type="ARBA" id="ARBA00022737"/>
    </source>
</evidence>
<evidence type="ECO:0000313" key="8">
    <source>
        <dbReference type="Proteomes" id="UP000681720"/>
    </source>
</evidence>
<dbReference type="InterPro" id="IPR032675">
    <property type="entry name" value="LRR_dom_sf"/>
</dbReference>
<dbReference type="Pfam" id="PF13855">
    <property type="entry name" value="LRR_8"/>
    <property type="match status" value="1"/>
</dbReference>
<feature type="compositionally biased region" description="Polar residues" evidence="5">
    <location>
        <begin position="228"/>
        <end position="242"/>
    </location>
</feature>
<gene>
    <name evidence="7" type="ORF">GIL414_LOCUS13553</name>
</gene>
<dbReference type="Gene3D" id="3.80.10.10">
    <property type="entry name" value="Ribonuclease Inhibitor"/>
    <property type="match status" value="2"/>
</dbReference>
<dbReference type="InterPro" id="IPR003591">
    <property type="entry name" value="Leu-rich_rpt_typical-subtyp"/>
</dbReference>
<dbReference type="SMART" id="SM00369">
    <property type="entry name" value="LRR_TYP"/>
    <property type="match status" value="4"/>
</dbReference>
<keyword evidence="4" id="KW-0677">Repeat</keyword>
<dbReference type="PROSITE" id="PS51450">
    <property type="entry name" value="LRR"/>
    <property type="match status" value="2"/>
</dbReference>
<evidence type="ECO:0000259" key="6">
    <source>
        <dbReference type="Pfam" id="PF23142"/>
    </source>
</evidence>
<evidence type="ECO:0000256" key="1">
    <source>
        <dbReference type="ARBA" id="ARBA00004496"/>
    </source>
</evidence>
<dbReference type="InterPro" id="IPR001611">
    <property type="entry name" value="Leu-rich_rpt"/>
</dbReference>
<feature type="region of interest" description="Disordered" evidence="5">
    <location>
        <begin position="202"/>
        <end position="301"/>
    </location>
</feature>
<reference evidence="7" key="1">
    <citation type="submission" date="2021-02" db="EMBL/GenBank/DDBJ databases">
        <authorList>
            <person name="Nowell W R."/>
        </authorList>
    </citation>
    <scope>NUCLEOTIDE SEQUENCE</scope>
</reference>
<keyword evidence="2" id="KW-0963">Cytoplasm</keyword>
<dbReference type="AlphaFoldDB" id="A0A8S2P4M4"/>
<evidence type="ECO:0000313" key="7">
    <source>
        <dbReference type="EMBL" id="CAF4034017.1"/>
    </source>
</evidence>
<protein>
    <recommendedName>
        <fullName evidence="6">PLEKHM2 PH domain-containing protein</fullName>
    </recommendedName>
</protein>
<feature type="non-terminal residue" evidence="7">
    <location>
        <position position="1"/>
    </location>
</feature>
<dbReference type="SUPFAM" id="SSF52075">
    <property type="entry name" value="Outer arm dynein light chain 1"/>
    <property type="match status" value="1"/>
</dbReference>
<dbReference type="Proteomes" id="UP000681720">
    <property type="component" value="Unassembled WGS sequence"/>
</dbReference>
<evidence type="ECO:0000256" key="5">
    <source>
        <dbReference type="SAM" id="MobiDB-lite"/>
    </source>
</evidence>
<keyword evidence="3" id="KW-0433">Leucine-rich repeat</keyword>
<dbReference type="GO" id="GO:0005737">
    <property type="term" value="C:cytoplasm"/>
    <property type="evidence" value="ECO:0007669"/>
    <property type="project" value="UniProtKB-SubCell"/>
</dbReference>
<evidence type="ECO:0000256" key="2">
    <source>
        <dbReference type="ARBA" id="ARBA00022490"/>
    </source>
</evidence>
<feature type="domain" description="PLEKHM2 PH" evidence="6">
    <location>
        <begin position="444"/>
        <end position="566"/>
    </location>
</feature>
<accession>A0A8S2P4M4</accession>
<dbReference type="EMBL" id="CAJOBJ010005514">
    <property type="protein sequence ID" value="CAF4034017.1"/>
    <property type="molecule type" value="Genomic_DNA"/>
</dbReference>
<sequence length="735" mass="83461">MVLGLSQLRGQLETLICSQSVTKIEDLVGDCGGDSIELAQHLAWPRLKSLFLSHNSIESIDQSLKHLVALEALDLSHNRLQDCSQILDIIPHIRHLNLSSNHLRIIPIWPEVKGPCRLLTLKMRQNCIEDISGIELMKSVEELDLSDNFITRIPNQIRQMSAIKRLYFARNPFTYASDYRQNIINNLPFVFSQEARELTIDNEQLSSKEKQRIPQRRNLPAPLVPSFRISSTTTASSLSGQNTTTSESTEPESGVTTSSGTVVSRRRSRRKLRDARLRAFDADETPTEHVTSGSDNESIVNRRRLGKLDESRHEGDPNSITPQTPLATGYIYPLAIPEHEDTLTKSMSTPSSIPRKLVHDITQAFVEEIERHLESSDPIDVRTTSPTLIECTKCGQRFSGLSTMNNIDKAASSICGNCQNITPTASLEQDDELQAKTTIDVLSEEVELDHRLHFHLATQHFTHDNERIILHFKCFVVRSTTSKYFIAQTILTDYGIYIFQREAINNDVESEYVLVGKDLLTNVLMLDIGYRLQTFTIELQSAAFAFLLADQQQTQKIVNNILEVLSPIVQSGEGALQKISRISSDEYRQRLFDIIKTECNINEPTDDIIDFYSIVIRMDQTGNNQMIALLLLQNWILMIEDAYATIDARHVRLPALPTSDSGSTQQLKCDLMHLVNVTSYLNHSKLLVLDFVDESETRQFRWKLESLTNESKNEFLRKIRDTYQKFMGISMPEAL</sequence>
<organism evidence="7 8">
    <name type="scientific">Rotaria magnacalcarata</name>
    <dbReference type="NCBI Taxonomy" id="392030"/>
    <lineage>
        <taxon>Eukaryota</taxon>
        <taxon>Metazoa</taxon>
        <taxon>Spiralia</taxon>
        <taxon>Gnathifera</taxon>
        <taxon>Rotifera</taxon>
        <taxon>Eurotatoria</taxon>
        <taxon>Bdelloidea</taxon>
        <taxon>Philodinida</taxon>
        <taxon>Philodinidae</taxon>
        <taxon>Rotaria</taxon>
    </lineage>
</organism>
<feature type="compositionally biased region" description="Basic residues" evidence="5">
    <location>
        <begin position="264"/>
        <end position="273"/>
    </location>
</feature>
<dbReference type="PANTHER" id="PTHR15454">
    <property type="entry name" value="NISCHARIN RELATED"/>
    <property type="match status" value="1"/>
</dbReference>